<dbReference type="OrthoDB" id="10608615at2759"/>
<evidence type="ECO:0000313" key="1">
    <source>
        <dbReference type="EMBL" id="VDM26004.1"/>
    </source>
</evidence>
<evidence type="ECO:0000313" key="3">
    <source>
        <dbReference type="WBParaSite" id="TTAC_0000500101-mRNA-1"/>
    </source>
</evidence>
<proteinExistence type="predicted"/>
<dbReference type="SUPFAM" id="SSF49299">
    <property type="entry name" value="PKD domain"/>
    <property type="match status" value="1"/>
</dbReference>
<dbReference type="InterPro" id="IPR035986">
    <property type="entry name" value="PKD_dom_sf"/>
</dbReference>
<name>A0A0R3WW61_HYDTA</name>
<evidence type="ECO:0000313" key="2">
    <source>
        <dbReference type="Proteomes" id="UP000274429"/>
    </source>
</evidence>
<reference evidence="1 2" key="2">
    <citation type="submission" date="2018-11" db="EMBL/GenBank/DDBJ databases">
        <authorList>
            <consortium name="Pathogen Informatics"/>
        </authorList>
    </citation>
    <scope>NUCLEOTIDE SEQUENCE [LARGE SCALE GENOMIC DNA]</scope>
</reference>
<dbReference type="STRING" id="6205.A0A0R3WW61"/>
<gene>
    <name evidence="1" type="ORF">TTAC_LOCUS4987</name>
</gene>
<protein>
    <submittedName>
        <fullName evidence="3">PKD domain-containing protein</fullName>
    </submittedName>
</protein>
<reference evidence="3" key="1">
    <citation type="submission" date="2017-02" db="UniProtKB">
        <authorList>
            <consortium name="WormBaseParasite"/>
        </authorList>
    </citation>
    <scope>IDENTIFICATION</scope>
</reference>
<dbReference type="EMBL" id="UYWX01005868">
    <property type="protein sequence ID" value="VDM26004.1"/>
    <property type="molecule type" value="Genomic_DNA"/>
</dbReference>
<dbReference type="AlphaFoldDB" id="A0A0R3WW61"/>
<sequence length="430" mass="46813">IEAAEPFHGTVELNGTNFRGTFRHSCLQNRGPCYVVIKDRLLDAGQHQVCAKAVARNGQSAISCLPVSIAEQQGKLQLYVDGSGAPLNGRTILRTRPISGDYDPRLSYSLYFGDGSPPVTGSNLDAMTLFAHNYTTEGKFTASMQFDNGQHLTCVVAVAHPIEEFRVLFPNGPVAVARKSINATVRLISSGPVSIEVGGEHQWFTLVPPAEGVYHANVTAYNLGFAITIPVTYQGQLDQFDIRIHLQQRNSSTTPRIVGAVEFPNYSGSRPVPLGFRLNAMCVPVKGAPPVAQVIHVHEKEKTFNFTLPPLGQFECTFTGQNDVWTTRPQNHAVNVTIPLILGGIGIFAREGAQIVTGCGPHYNAFEQGTSITLSVDIIQGDTEKVQWHLTKLGNLRVHFERVERDAKTIIFQPLDVSSASTESPVNASL</sequence>
<organism evidence="3">
    <name type="scientific">Hydatigena taeniaeformis</name>
    <name type="common">Feline tapeworm</name>
    <name type="synonym">Taenia taeniaeformis</name>
    <dbReference type="NCBI Taxonomy" id="6205"/>
    <lineage>
        <taxon>Eukaryota</taxon>
        <taxon>Metazoa</taxon>
        <taxon>Spiralia</taxon>
        <taxon>Lophotrochozoa</taxon>
        <taxon>Platyhelminthes</taxon>
        <taxon>Cestoda</taxon>
        <taxon>Eucestoda</taxon>
        <taxon>Cyclophyllidea</taxon>
        <taxon>Taeniidae</taxon>
        <taxon>Hydatigera</taxon>
    </lineage>
</organism>
<keyword evidence="2" id="KW-1185">Reference proteome</keyword>
<dbReference type="WBParaSite" id="TTAC_0000500101-mRNA-1">
    <property type="protein sequence ID" value="TTAC_0000500101-mRNA-1"/>
    <property type="gene ID" value="TTAC_0000500101"/>
</dbReference>
<dbReference type="Proteomes" id="UP000274429">
    <property type="component" value="Unassembled WGS sequence"/>
</dbReference>
<accession>A0A0R3WW61</accession>